<proteinExistence type="inferred from homology"/>
<dbReference type="GO" id="GO:0005506">
    <property type="term" value="F:iron ion binding"/>
    <property type="evidence" value="ECO:0007669"/>
    <property type="project" value="InterPro"/>
</dbReference>
<reference evidence="7" key="1">
    <citation type="journal article" date="2020" name="Stud. Mycol.">
        <title>101 Dothideomycetes genomes: a test case for predicting lifestyles and emergence of pathogens.</title>
        <authorList>
            <person name="Haridas S."/>
            <person name="Albert R."/>
            <person name="Binder M."/>
            <person name="Bloem J."/>
            <person name="Labutti K."/>
            <person name="Salamov A."/>
            <person name="Andreopoulos B."/>
            <person name="Baker S."/>
            <person name="Barry K."/>
            <person name="Bills G."/>
            <person name="Bluhm B."/>
            <person name="Cannon C."/>
            <person name="Castanera R."/>
            <person name="Culley D."/>
            <person name="Daum C."/>
            <person name="Ezra D."/>
            <person name="Gonzalez J."/>
            <person name="Henrissat B."/>
            <person name="Kuo A."/>
            <person name="Liang C."/>
            <person name="Lipzen A."/>
            <person name="Lutzoni F."/>
            <person name="Magnuson J."/>
            <person name="Mondo S."/>
            <person name="Nolan M."/>
            <person name="Ohm R."/>
            <person name="Pangilinan J."/>
            <person name="Park H.-J."/>
            <person name="Ramirez L."/>
            <person name="Alfaro M."/>
            <person name="Sun H."/>
            <person name="Tritt A."/>
            <person name="Yoshinaga Y."/>
            <person name="Zwiers L.-H."/>
            <person name="Turgeon B."/>
            <person name="Goodwin S."/>
            <person name="Spatafora J."/>
            <person name="Crous P."/>
            <person name="Grigoriev I."/>
        </authorList>
    </citation>
    <scope>NUCLEOTIDE SEQUENCE</scope>
    <source>
        <strain evidence="7">CBS 207.26</strain>
    </source>
</reference>
<dbReference type="SUPFAM" id="SSF48264">
    <property type="entry name" value="Cytochrome P450"/>
    <property type="match status" value="1"/>
</dbReference>
<evidence type="ECO:0000256" key="2">
    <source>
        <dbReference type="ARBA" id="ARBA00022723"/>
    </source>
</evidence>
<feature type="region of interest" description="Disordered" evidence="6">
    <location>
        <begin position="82"/>
        <end position="103"/>
    </location>
</feature>
<dbReference type="Gene3D" id="1.10.630.10">
    <property type="entry name" value="Cytochrome P450"/>
    <property type="match status" value="1"/>
</dbReference>
<keyword evidence="2" id="KW-0479">Metal-binding</keyword>
<dbReference type="Pfam" id="PF00067">
    <property type="entry name" value="p450"/>
    <property type="match status" value="1"/>
</dbReference>
<dbReference type="GO" id="GO:0020037">
    <property type="term" value="F:heme binding"/>
    <property type="evidence" value="ECO:0007669"/>
    <property type="project" value="InterPro"/>
</dbReference>
<evidence type="ECO:0000313" key="7">
    <source>
        <dbReference type="EMBL" id="KAF2182542.1"/>
    </source>
</evidence>
<keyword evidence="5" id="KW-0503">Monooxygenase</keyword>
<dbReference type="EMBL" id="ML994647">
    <property type="protein sequence ID" value="KAF2182542.1"/>
    <property type="molecule type" value="Genomic_DNA"/>
</dbReference>
<evidence type="ECO:0000313" key="8">
    <source>
        <dbReference type="Proteomes" id="UP000800200"/>
    </source>
</evidence>
<keyword evidence="8" id="KW-1185">Reference proteome</keyword>
<evidence type="ECO:0000256" key="5">
    <source>
        <dbReference type="ARBA" id="ARBA00023033"/>
    </source>
</evidence>
<evidence type="ECO:0000256" key="3">
    <source>
        <dbReference type="ARBA" id="ARBA00023002"/>
    </source>
</evidence>
<sequence length="162" mass="17741">MPETVDGMALPFLQACFLGDSSLTSWLPQVIPHSTNNDDTYQGHSIPANTTVIMNTWAIQHDPDDYPGGDIFDPTRFIRSKFGHANPTAGSKSDLSRDSPMRLEQGGEFARASDWQGMPGYLPWPKLFGRLQCSEDGERDVGYKNGVGLEGCDFDGSERAPG</sequence>
<dbReference type="PANTHER" id="PTHR46300">
    <property type="entry name" value="P450, PUTATIVE (EUROFUNG)-RELATED-RELATED"/>
    <property type="match status" value="1"/>
</dbReference>
<accession>A0A6A6DW05</accession>
<dbReference type="Proteomes" id="UP000800200">
    <property type="component" value="Unassembled WGS sequence"/>
</dbReference>
<protein>
    <recommendedName>
        <fullName evidence="9">Cytochrome P450</fullName>
    </recommendedName>
</protein>
<evidence type="ECO:0000256" key="4">
    <source>
        <dbReference type="ARBA" id="ARBA00023004"/>
    </source>
</evidence>
<name>A0A6A6DW05_9PEZI</name>
<dbReference type="GO" id="GO:0016705">
    <property type="term" value="F:oxidoreductase activity, acting on paired donors, with incorporation or reduction of molecular oxygen"/>
    <property type="evidence" value="ECO:0007669"/>
    <property type="project" value="InterPro"/>
</dbReference>
<evidence type="ECO:0008006" key="9">
    <source>
        <dbReference type="Google" id="ProtNLM"/>
    </source>
</evidence>
<keyword evidence="3" id="KW-0560">Oxidoreductase</keyword>
<dbReference type="GO" id="GO:0004497">
    <property type="term" value="F:monooxygenase activity"/>
    <property type="evidence" value="ECO:0007669"/>
    <property type="project" value="UniProtKB-KW"/>
</dbReference>
<keyword evidence="4" id="KW-0408">Iron</keyword>
<dbReference type="PANTHER" id="PTHR46300:SF2">
    <property type="entry name" value="CYTOCHROME P450 MONOOXYGENASE ALNH-RELATED"/>
    <property type="match status" value="1"/>
</dbReference>
<dbReference type="InterPro" id="IPR050364">
    <property type="entry name" value="Cytochrome_P450_fung"/>
</dbReference>
<gene>
    <name evidence="7" type="ORF">K469DRAFT_690670</name>
</gene>
<dbReference type="InterPro" id="IPR001128">
    <property type="entry name" value="Cyt_P450"/>
</dbReference>
<evidence type="ECO:0000256" key="1">
    <source>
        <dbReference type="ARBA" id="ARBA00010617"/>
    </source>
</evidence>
<dbReference type="OrthoDB" id="1103324at2759"/>
<dbReference type="InterPro" id="IPR036396">
    <property type="entry name" value="Cyt_P450_sf"/>
</dbReference>
<comment type="similarity">
    <text evidence="1">Belongs to the cytochrome P450 family.</text>
</comment>
<dbReference type="AlphaFoldDB" id="A0A6A6DW05"/>
<organism evidence="7 8">
    <name type="scientific">Zopfia rhizophila CBS 207.26</name>
    <dbReference type="NCBI Taxonomy" id="1314779"/>
    <lineage>
        <taxon>Eukaryota</taxon>
        <taxon>Fungi</taxon>
        <taxon>Dikarya</taxon>
        <taxon>Ascomycota</taxon>
        <taxon>Pezizomycotina</taxon>
        <taxon>Dothideomycetes</taxon>
        <taxon>Dothideomycetes incertae sedis</taxon>
        <taxon>Zopfiaceae</taxon>
        <taxon>Zopfia</taxon>
    </lineage>
</organism>
<evidence type="ECO:0000256" key="6">
    <source>
        <dbReference type="SAM" id="MobiDB-lite"/>
    </source>
</evidence>